<accession>A0ABU8S821</accession>
<evidence type="ECO:0000313" key="2">
    <source>
        <dbReference type="Proteomes" id="UP001379235"/>
    </source>
</evidence>
<organism evidence="1 2">
    <name type="scientific">Novosphingobium aquae</name>
    <dbReference type="NCBI Taxonomy" id="3133435"/>
    <lineage>
        <taxon>Bacteria</taxon>
        <taxon>Pseudomonadati</taxon>
        <taxon>Pseudomonadota</taxon>
        <taxon>Alphaproteobacteria</taxon>
        <taxon>Sphingomonadales</taxon>
        <taxon>Sphingomonadaceae</taxon>
        <taxon>Novosphingobium</taxon>
    </lineage>
</organism>
<comment type="caution">
    <text evidence="1">The sequence shown here is derived from an EMBL/GenBank/DDBJ whole genome shotgun (WGS) entry which is preliminary data.</text>
</comment>
<sequence length="111" mass="11810">MTLALGLLATSASGANATAIGDSDLRCAGWAAMMVGTNQKDKELASSMSLVLAFFIGRWEGTTGKRFEQGLTADYINKNGAEIEGAKDECLPRMMDLGTRMTTWGDVLQGK</sequence>
<keyword evidence="2" id="KW-1185">Reference proteome</keyword>
<evidence type="ECO:0000313" key="1">
    <source>
        <dbReference type="EMBL" id="MEJ6009623.1"/>
    </source>
</evidence>
<dbReference type="Proteomes" id="UP001379235">
    <property type="component" value="Unassembled WGS sequence"/>
</dbReference>
<dbReference type="RefSeq" id="WP_339965792.1">
    <property type="nucleotide sequence ID" value="NZ_JBBHJY010000002.1"/>
</dbReference>
<evidence type="ECO:0008006" key="3">
    <source>
        <dbReference type="Google" id="ProtNLM"/>
    </source>
</evidence>
<gene>
    <name evidence="1" type="ORF">WG900_06800</name>
</gene>
<protein>
    <recommendedName>
        <fullName evidence="3">Lipoprotein</fullName>
    </recommendedName>
</protein>
<dbReference type="EMBL" id="JBBHJY010000002">
    <property type="protein sequence ID" value="MEJ6009623.1"/>
    <property type="molecule type" value="Genomic_DNA"/>
</dbReference>
<proteinExistence type="predicted"/>
<name>A0ABU8S821_9SPHN</name>
<reference evidence="1 2" key="1">
    <citation type="submission" date="2024-03" db="EMBL/GenBank/DDBJ databases">
        <authorList>
            <person name="Jo J.-H."/>
        </authorList>
    </citation>
    <scope>NUCLEOTIDE SEQUENCE [LARGE SCALE GENOMIC DNA]</scope>
    <source>
        <strain evidence="1 2">AS3R-12</strain>
    </source>
</reference>